<keyword evidence="2" id="KW-1133">Transmembrane helix</keyword>
<dbReference type="RefSeq" id="WP_192755399.1">
    <property type="nucleotide sequence ID" value="NZ_BAABJL010000005.1"/>
</dbReference>
<reference evidence="3" key="1">
    <citation type="submission" date="2020-10" db="EMBL/GenBank/DDBJ databases">
        <title>Sequencing the genomes of 1000 actinobacteria strains.</title>
        <authorList>
            <person name="Klenk H.-P."/>
        </authorList>
    </citation>
    <scope>NUCLEOTIDE SEQUENCE</scope>
    <source>
        <strain evidence="3">DSM 45354</strain>
    </source>
</reference>
<evidence type="ECO:0000313" key="3">
    <source>
        <dbReference type="EMBL" id="MBE1612328.1"/>
    </source>
</evidence>
<dbReference type="EMBL" id="JADBEM010000001">
    <property type="protein sequence ID" value="MBE1612328.1"/>
    <property type="molecule type" value="Genomic_DNA"/>
</dbReference>
<keyword evidence="4" id="KW-1185">Reference proteome</keyword>
<protein>
    <submittedName>
        <fullName evidence="3">Uncharacterized protein</fullName>
    </submittedName>
</protein>
<accession>A0A927N8T7</accession>
<sequence>MSFRNTAIGDTMDWKIVVAIIVTGSVGLMIISMIVGTVRSTRGGLDWDHARDRSFRPWDDDRSADD</sequence>
<evidence type="ECO:0000313" key="4">
    <source>
        <dbReference type="Proteomes" id="UP000638648"/>
    </source>
</evidence>
<keyword evidence="2" id="KW-0472">Membrane</keyword>
<organism evidence="3 4">
    <name type="scientific">Actinopolymorpha pittospori</name>
    <dbReference type="NCBI Taxonomy" id="648752"/>
    <lineage>
        <taxon>Bacteria</taxon>
        <taxon>Bacillati</taxon>
        <taxon>Actinomycetota</taxon>
        <taxon>Actinomycetes</taxon>
        <taxon>Propionibacteriales</taxon>
        <taxon>Actinopolymorphaceae</taxon>
        <taxon>Actinopolymorpha</taxon>
    </lineage>
</organism>
<evidence type="ECO:0000256" key="2">
    <source>
        <dbReference type="SAM" id="Phobius"/>
    </source>
</evidence>
<feature type="compositionally biased region" description="Basic and acidic residues" evidence="1">
    <location>
        <begin position="45"/>
        <end position="66"/>
    </location>
</feature>
<comment type="caution">
    <text evidence="3">The sequence shown here is derived from an EMBL/GenBank/DDBJ whole genome shotgun (WGS) entry which is preliminary data.</text>
</comment>
<keyword evidence="2" id="KW-0812">Transmembrane</keyword>
<gene>
    <name evidence="3" type="ORF">HEB94_009176</name>
</gene>
<dbReference type="AlphaFoldDB" id="A0A927N8T7"/>
<feature type="transmembrane region" description="Helical" evidence="2">
    <location>
        <begin position="16"/>
        <end position="35"/>
    </location>
</feature>
<name>A0A927N8T7_9ACTN</name>
<proteinExistence type="predicted"/>
<feature type="region of interest" description="Disordered" evidence="1">
    <location>
        <begin position="43"/>
        <end position="66"/>
    </location>
</feature>
<evidence type="ECO:0000256" key="1">
    <source>
        <dbReference type="SAM" id="MobiDB-lite"/>
    </source>
</evidence>
<dbReference type="Proteomes" id="UP000638648">
    <property type="component" value="Unassembled WGS sequence"/>
</dbReference>